<accession>A0ABQ9GP27</accession>
<protein>
    <submittedName>
        <fullName evidence="2">Uncharacterized protein</fullName>
    </submittedName>
</protein>
<keyword evidence="1" id="KW-1133">Transmembrane helix</keyword>
<feature type="transmembrane region" description="Helical" evidence="1">
    <location>
        <begin position="14"/>
        <end position="35"/>
    </location>
</feature>
<keyword evidence="3" id="KW-1185">Reference proteome</keyword>
<organism evidence="2 3">
    <name type="scientific">Dryococelus australis</name>
    <dbReference type="NCBI Taxonomy" id="614101"/>
    <lineage>
        <taxon>Eukaryota</taxon>
        <taxon>Metazoa</taxon>
        <taxon>Ecdysozoa</taxon>
        <taxon>Arthropoda</taxon>
        <taxon>Hexapoda</taxon>
        <taxon>Insecta</taxon>
        <taxon>Pterygota</taxon>
        <taxon>Neoptera</taxon>
        <taxon>Polyneoptera</taxon>
        <taxon>Phasmatodea</taxon>
        <taxon>Verophasmatodea</taxon>
        <taxon>Anareolatae</taxon>
        <taxon>Phasmatidae</taxon>
        <taxon>Eurycanthinae</taxon>
        <taxon>Dryococelus</taxon>
    </lineage>
</organism>
<comment type="caution">
    <text evidence="2">The sequence shown here is derived from an EMBL/GenBank/DDBJ whole genome shotgun (WGS) entry which is preliminary data.</text>
</comment>
<dbReference type="Proteomes" id="UP001159363">
    <property type="component" value="Chromosome 9"/>
</dbReference>
<proteinExistence type="predicted"/>
<name>A0ABQ9GP27_9NEOP</name>
<sequence length="252" mass="27971">MVRADSFSKCGGPLVVQMTAALIGSLTGAIVRALASHQGKRGLIPSGPLSDFHMWELCWSMLLVIWFSQGSPVSLALAFWCCSKSTSLHPHQLSRPSCRVDKRSLSVLEEILVSVLVDNVLSCRHTFANEGVMKDVMCVERRTVVISPEVKNASSVAVIRYCRRKPVCAITVVGLMLVEFASVRYSSLYCQLEAVNKYLKQLEGGKKDKVDLFIPSYCEQTGQPIAVTLSLAILIWFATLEWMKYNHKVEVT</sequence>
<keyword evidence="1" id="KW-0472">Membrane</keyword>
<feature type="transmembrane region" description="Helical" evidence="1">
    <location>
        <begin position="225"/>
        <end position="243"/>
    </location>
</feature>
<dbReference type="EMBL" id="JARBHB010000010">
    <property type="protein sequence ID" value="KAJ8873775.1"/>
    <property type="molecule type" value="Genomic_DNA"/>
</dbReference>
<reference evidence="2 3" key="1">
    <citation type="submission" date="2023-02" db="EMBL/GenBank/DDBJ databases">
        <title>LHISI_Scaffold_Assembly.</title>
        <authorList>
            <person name="Stuart O.P."/>
            <person name="Cleave R."/>
            <person name="Magrath M.J.L."/>
            <person name="Mikheyev A.S."/>
        </authorList>
    </citation>
    <scope>NUCLEOTIDE SEQUENCE [LARGE SCALE GENOMIC DNA]</scope>
    <source>
        <strain evidence="2">Daus_M_001</strain>
        <tissue evidence="2">Leg muscle</tissue>
    </source>
</reference>
<gene>
    <name evidence="2" type="ORF">PR048_024609</name>
</gene>
<feature type="transmembrane region" description="Helical" evidence="1">
    <location>
        <begin position="56"/>
        <end position="80"/>
    </location>
</feature>
<keyword evidence="1" id="KW-0812">Transmembrane</keyword>
<evidence type="ECO:0000256" key="1">
    <source>
        <dbReference type="SAM" id="Phobius"/>
    </source>
</evidence>
<evidence type="ECO:0000313" key="3">
    <source>
        <dbReference type="Proteomes" id="UP001159363"/>
    </source>
</evidence>
<evidence type="ECO:0000313" key="2">
    <source>
        <dbReference type="EMBL" id="KAJ8873775.1"/>
    </source>
</evidence>